<dbReference type="SUPFAM" id="SSF52540">
    <property type="entry name" value="P-loop containing nucleoside triphosphate hydrolases"/>
    <property type="match status" value="1"/>
</dbReference>
<organism evidence="5 6">
    <name type="scientific">Penicillium vulpinum</name>
    <dbReference type="NCBI Taxonomy" id="29845"/>
    <lineage>
        <taxon>Eukaryota</taxon>
        <taxon>Fungi</taxon>
        <taxon>Dikarya</taxon>
        <taxon>Ascomycota</taxon>
        <taxon>Pezizomycotina</taxon>
        <taxon>Eurotiomycetes</taxon>
        <taxon>Eurotiomycetidae</taxon>
        <taxon>Eurotiales</taxon>
        <taxon>Aspergillaceae</taxon>
        <taxon>Penicillium</taxon>
    </lineage>
</organism>
<protein>
    <submittedName>
        <fullName evidence="5">Uncharacterized protein</fullName>
    </submittedName>
</protein>
<evidence type="ECO:0000313" key="5">
    <source>
        <dbReference type="EMBL" id="OQE06945.1"/>
    </source>
</evidence>
<feature type="region of interest" description="Disordered" evidence="2">
    <location>
        <begin position="60"/>
        <end position="115"/>
    </location>
</feature>
<feature type="domain" description="Transposase Tc1-like" evidence="3">
    <location>
        <begin position="22"/>
        <end position="77"/>
    </location>
</feature>
<dbReference type="GO" id="GO:0015074">
    <property type="term" value="P:DNA integration"/>
    <property type="evidence" value="ECO:0007669"/>
    <property type="project" value="InterPro"/>
</dbReference>
<evidence type="ECO:0000259" key="4">
    <source>
        <dbReference type="Pfam" id="PF24883"/>
    </source>
</evidence>
<sequence>MLADAPRSGRPTKQSSDVKSQVLLKAQLGQEKSCADIAEELSLEGLDISSSTVWRILKDAGLSNTRPTRKPPLSKAVSTSTRQDDQPANPSKASDSGSSSEGLSPEVQQTEDQENIDNEILKSLAFPEMLDRRDNIKQRHENTCEWILRLEEYKPWRSDSHGLLWINGKPGAGKSTLMAYMHNELKGCDTGNSIQLDFFFTARGTELQRKPVGMLRAEFVIDLKAIGCQR</sequence>
<evidence type="ECO:0000313" key="6">
    <source>
        <dbReference type="Proteomes" id="UP000191518"/>
    </source>
</evidence>
<evidence type="ECO:0000259" key="3">
    <source>
        <dbReference type="Pfam" id="PF01498"/>
    </source>
</evidence>
<dbReference type="Pfam" id="PF24883">
    <property type="entry name" value="NPHP3_N"/>
    <property type="match status" value="1"/>
</dbReference>
<feature type="domain" description="Nephrocystin 3-like N-terminal" evidence="4">
    <location>
        <begin position="142"/>
        <end position="217"/>
    </location>
</feature>
<dbReference type="InterPro" id="IPR002492">
    <property type="entry name" value="Transposase_Tc1-like"/>
</dbReference>
<keyword evidence="1" id="KW-0677">Repeat</keyword>
<feature type="compositionally biased region" description="Polar residues" evidence="2">
    <location>
        <begin position="76"/>
        <end position="89"/>
    </location>
</feature>
<dbReference type="GO" id="GO:0006313">
    <property type="term" value="P:DNA transposition"/>
    <property type="evidence" value="ECO:0007669"/>
    <property type="project" value="InterPro"/>
</dbReference>
<name>A0A1V6RYW3_9EURO</name>
<dbReference type="PANTHER" id="PTHR10039:SF5">
    <property type="entry name" value="NACHT DOMAIN-CONTAINING PROTEIN"/>
    <property type="match status" value="1"/>
</dbReference>
<dbReference type="GO" id="GO:0003677">
    <property type="term" value="F:DNA binding"/>
    <property type="evidence" value="ECO:0007669"/>
    <property type="project" value="InterPro"/>
</dbReference>
<comment type="caution">
    <text evidence="5">The sequence shown here is derived from an EMBL/GenBank/DDBJ whole genome shotgun (WGS) entry which is preliminary data.</text>
</comment>
<dbReference type="InterPro" id="IPR056884">
    <property type="entry name" value="NPHP3-like_N"/>
</dbReference>
<dbReference type="STRING" id="29845.A0A1V6RYW3"/>
<accession>A0A1V6RYW3</accession>
<evidence type="ECO:0000256" key="2">
    <source>
        <dbReference type="SAM" id="MobiDB-lite"/>
    </source>
</evidence>
<dbReference type="PANTHER" id="PTHR10039">
    <property type="entry name" value="AMELOGENIN"/>
    <property type="match status" value="1"/>
</dbReference>
<dbReference type="EMBL" id="MDYP01000015">
    <property type="protein sequence ID" value="OQE06945.1"/>
    <property type="molecule type" value="Genomic_DNA"/>
</dbReference>
<gene>
    <name evidence="5" type="ORF">PENVUL_c015G05097</name>
</gene>
<reference evidence="6" key="1">
    <citation type="journal article" date="2017" name="Nat. Microbiol.">
        <title>Global analysis of biosynthetic gene clusters reveals vast potential of secondary metabolite production in Penicillium species.</title>
        <authorList>
            <person name="Nielsen J.C."/>
            <person name="Grijseels S."/>
            <person name="Prigent S."/>
            <person name="Ji B."/>
            <person name="Dainat J."/>
            <person name="Nielsen K.F."/>
            <person name="Frisvad J.C."/>
            <person name="Workman M."/>
            <person name="Nielsen J."/>
        </authorList>
    </citation>
    <scope>NUCLEOTIDE SEQUENCE [LARGE SCALE GENOMIC DNA]</scope>
    <source>
        <strain evidence="6">IBT 29486</strain>
    </source>
</reference>
<evidence type="ECO:0000256" key="1">
    <source>
        <dbReference type="ARBA" id="ARBA00022737"/>
    </source>
</evidence>
<dbReference type="Proteomes" id="UP000191518">
    <property type="component" value="Unassembled WGS sequence"/>
</dbReference>
<feature type="compositionally biased region" description="Low complexity" evidence="2">
    <location>
        <begin position="91"/>
        <end position="104"/>
    </location>
</feature>
<proteinExistence type="predicted"/>
<dbReference type="AlphaFoldDB" id="A0A1V6RYW3"/>
<dbReference type="Pfam" id="PF01498">
    <property type="entry name" value="HTH_Tnp_Tc3_2"/>
    <property type="match status" value="1"/>
</dbReference>
<dbReference type="InterPro" id="IPR027417">
    <property type="entry name" value="P-loop_NTPase"/>
</dbReference>
<keyword evidence="6" id="KW-1185">Reference proteome</keyword>